<sequence length="129" mass="14741">MLRGNDASLTPGAYSVKAARERAEGQPSADVLKRMAVALHVTADFLLFDEHERGPDTDLTLQFEAVNQFSKEEKHVVRELLGGLILEYEARRWNNRTPEQGRYRSAGHECYQHSCPADRNQFTWRTDHG</sequence>
<proteinExistence type="predicted"/>
<accession>A0AAP5Q3T7</accession>
<dbReference type="RefSeq" id="WP_208647809.1">
    <property type="nucleotide sequence ID" value="NZ_JANSLM010000001.1"/>
</dbReference>
<gene>
    <name evidence="2" type="ORF">ParKJ_04415</name>
</gene>
<reference evidence="2" key="1">
    <citation type="submission" date="2022-08" db="EMBL/GenBank/DDBJ databases">
        <authorList>
            <person name="Kim S.-J."/>
        </authorList>
    </citation>
    <scope>NUCLEOTIDE SEQUENCE</scope>
    <source>
        <strain evidence="2">KJ</strain>
    </source>
</reference>
<dbReference type="Proteomes" id="UP001246473">
    <property type="component" value="Unassembled WGS sequence"/>
</dbReference>
<evidence type="ECO:0000259" key="1">
    <source>
        <dbReference type="PROSITE" id="PS50943"/>
    </source>
</evidence>
<name>A0AAP5Q3T7_9BURK</name>
<dbReference type="EMBL" id="JANSLM010000001">
    <property type="protein sequence ID" value="MDT8836648.1"/>
    <property type="molecule type" value="Genomic_DNA"/>
</dbReference>
<comment type="caution">
    <text evidence="2">The sequence shown here is derived from an EMBL/GenBank/DDBJ whole genome shotgun (WGS) entry which is preliminary data.</text>
</comment>
<protein>
    <recommendedName>
        <fullName evidence="1">HTH cro/C1-type domain-containing protein</fullName>
    </recommendedName>
</protein>
<dbReference type="InterPro" id="IPR001387">
    <property type="entry name" value="Cro/C1-type_HTH"/>
</dbReference>
<organism evidence="2 3">
    <name type="scientific">Paraburkholderia fungorum</name>
    <dbReference type="NCBI Taxonomy" id="134537"/>
    <lineage>
        <taxon>Bacteria</taxon>
        <taxon>Pseudomonadati</taxon>
        <taxon>Pseudomonadota</taxon>
        <taxon>Betaproteobacteria</taxon>
        <taxon>Burkholderiales</taxon>
        <taxon>Burkholderiaceae</taxon>
        <taxon>Paraburkholderia</taxon>
    </lineage>
</organism>
<dbReference type="AlphaFoldDB" id="A0AAP5Q3T7"/>
<evidence type="ECO:0000313" key="2">
    <source>
        <dbReference type="EMBL" id="MDT8836648.1"/>
    </source>
</evidence>
<dbReference type="PROSITE" id="PS50943">
    <property type="entry name" value="HTH_CROC1"/>
    <property type="match status" value="1"/>
</dbReference>
<feature type="domain" description="HTH cro/C1-type" evidence="1">
    <location>
        <begin position="21"/>
        <end position="46"/>
    </location>
</feature>
<evidence type="ECO:0000313" key="3">
    <source>
        <dbReference type="Proteomes" id="UP001246473"/>
    </source>
</evidence>